<sequence>MIMLTSSDKGSTAPGEDGLPTLVWKQLWMHLKVYITGIFTASFNLGYHPVRWRSAKIVVLRKPKKPDYSVPGAYRPISLLNTLGKLLEAVMARRLSYLAEKHGLLPDTQFGGRPGRTTEQALLVLSNAIDRAWYKHKVITLVAFDLKGAFNGVNKVSLDACLRARRIPTVARKWIASFMSDRHASIGFDDYRTETTPLPNAGLAQGSPLSPILFAFFNSDLVDQPVNSHGGASAFIDDYFRWRGQVVINGKTAEPLSTAKLLGVVFDQELRWKEHVQQAIKRATKVSVALGGLRHLRPEQMRQLYQACVTPVIDYASTVWHDPLRDKTHLRHLNIVQRTTLIRILSAFRIVATTTLEVEAHVLPTHLRLRQRAQNTITSLHTLPRDHPIWDALRRAQKRRNNIGSYARFPLAEALKTMNLERLDELETIDPRPLPPWRAEPFAEIEIGSDRETARERAKTVGSTSAIVVYSDASGREGHLGAAIAVLDNNLEVIDSQQVQVVRWTGVFKISHQRTRTEDSESMFATILCDSRSALQAIQNPGNKSGQRIIHAILQAATEVQASGIALRLQWIPGHCDNPGNDAADRLAKDAASPGKTHPFRPLLTRLRALIRDNIRAQWEREWKAATKGGHLRKIDSTLPAAYTRKLYGNLPRGRAYLLTQLRTGHNWLSTYAKTFSFRDNDQCVCGAQETVTYVLVDCPNLREIRRKLRTEAGDAFNSVSSLLGGSTEGEKGKPDTVSRARTVKAVLDFAEASQRFKSRAP</sequence>
<dbReference type="Pfam" id="PF00078">
    <property type="entry name" value="RVT_1"/>
    <property type="match status" value="1"/>
</dbReference>
<protein>
    <recommendedName>
        <fullName evidence="5">Reverse transcriptase domain-containing protein</fullName>
    </recommendedName>
</protein>
<dbReference type="Proteomes" id="UP000191672">
    <property type="component" value="Unassembled WGS sequence"/>
</dbReference>
<dbReference type="EMBL" id="MDYN01000070">
    <property type="protein sequence ID" value="OQD78949.1"/>
    <property type="molecule type" value="Genomic_DNA"/>
</dbReference>
<name>A0A1V6PPM1_9EURO</name>
<reference evidence="4" key="1">
    <citation type="journal article" date="2017" name="Nat. Microbiol.">
        <title>Global analysis of biosynthetic gene clusters reveals vast potential of secondary metabolite production in Penicillium species.</title>
        <authorList>
            <person name="Nielsen J.C."/>
            <person name="Grijseels S."/>
            <person name="Prigent S."/>
            <person name="Ji B."/>
            <person name="Dainat J."/>
            <person name="Nielsen K.F."/>
            <person name="Frisvad J.C."/>
            <person name="Workman M."/>
            <person name="Nielsen J."/>
        </authorList>
    </citation>
    <scope>NUCLEOTIDE SEQUENCE [LARGE SCALE GENOMIC DNA]</scope>
    <source>
        <strain evidence="4">IBT 31811</strain>
    </source>
</reference>
<feature type="domain" description="RNase H type-1" evidence="2">
    <location>
        <begin position="463"/>
        <end position="593"/>
    </location>
</feature>
<evidence type="ECO:0000313" key="3">
    <source>
        <dbReference type="EMBL" id="OQD78949.1"/>
    </source>
</evidence>
<dbReference type="PROSITE" id="PS50878">
    <property type="entry name" value="RT_POL"/>
    <property type="match status" value="1"/>
</dbReference>
<dbReference type="InterPro" id="IPR002156">
    <property type="entry name" value="RNaseH_domain"/>
</dbReference>
<dbReference type="InterPro" id="IPR043502">
    <property type="entry name" value="DNA/RNA_pol_sf"/>
</dbReference>
<dbReference type="PANTHER" id="PTHR33481">
    <property type="entry name" value="REVERSE TRANSCRIPTASE"/>
    <property type="match status" value="1"/>
</dbReference>
<evidence type="ECO:0000259" key="1">
    <source>
        <dbReference type="PROSITE" id="PS50878"/>
    </source>
</evidence>
<feature type="domain" description="Reverse transcriptase" evidence="1">
    <location>
        <begin position="41"/>
        <end position="290"/>
    </location>
</feature>
<dbReference type="InterPro" id="IPR012337">
    <property type="entry name" value="RNaseH-like_sf"/>
</dbReference>
<dbReference type="Gene3D" id="3.30.420.10">
    <property type="entry name" value="Ribonuclease H-like superfamily/Ribonuclease H"/>
    <property type="match status" value="1"/>
</dbReference>
<evidence type="ECO:0000313" key="4">
    <source>
        <dbReference type="Proteomes" id="UP000191672"/>
    </source>
</evidence>
<dbReference type="AlphaFoldDB" id="A0A1V6PPM1"/>
<dbReference type="InterPro" id="IPR000477">
    <property type="entry name" value="RT_dom"/>
</dbReference>
<proteinExistence type="predicted"/>
<comment type="caution">
    <text evidence="3">The sequence shown here is derived from an EMBL/GenBank/DDBJ whole genome shotgun (WGS) entry which is preliminary data.</text>
</comment>
<keyword evidence="4" id="KW-1185">Reference proteome</keyword>
<dbReference type="Pfam" id="PF00075">
    <property type="entry name" value="RNase_H"/>
    <property type="match status" value="1"/>
</dbReference>
<accession>A0A1V6PPM1</accession>
<dbReference type="GO" id="GO:0003676">
    <property type="term" value="F:nucleic acid binding"/>
    <property type="evidence" value="ECO:0007669"/>
    <property type="project" value="InterPro"/>
</dbReference>
<dbReference type="CDD" id="cd09276">
    <property type="entry name" value="Rnase_HI_RT_non_LTR"/>
    <property type="match status" value="1"/>
</dbReference>
<dbReference type="GO" id="GO:0004523">
    <property type="term" value="F:RNA-DNA hybrid ribonuclease activity"/>
    <property type="evidence" value="ECO:0007669"/>
    <property type="project" value="InterPro"/>
</dbReference>
<dbReference type="SUPFAM" id="SSF56672">
    <property type="entry name" value="DNA/RNA polymerases"/>
    <property type="match status" value="1"/>
</dbReference>
<evidence type="ECO:0000259" key="2">
    <source>
        <dbReference type="PROSITE" id="PS50879"/>
    </source>
</evidence>
<evidence type="ECO:0008006" key="5">
    <source>
        <dbReference type="Google" id="ProtNLM"/>
    </source>
</evidence>
<dbReference type="InterPro" id="IPR036397">
    <property type="entry name" value="RNaseH_sf"/>
</dbReference>
<dbReference type="PANTHER" id="PTHR33481:SF1">
    <property type="entry name" value="ENDONUCLEASE_EXONUCLEASE_PHOSPHATASE DOMAIN-CONTAINING PROTEIN-RELATED"/>
    <property type="match status" value="1"/>
</dbReference>
<organism evidence="3 4">
    <name type="scientific">Penicillium antarcticum</name>
    <dbReference type="NCBI Taxonomy" id="416450"/>
    <lineage>
        <taxon>Eukaryota</taxon>
        <taxon>Fungi</taxon>
        <taxon>Dikarya</taxon>
        <taxon>Ascomycota</taxon>
        <taxon>Pezizomycotina</taxon>
        <taxon>Eurotiomycetes</taxon>
        <taxon>Eurotiomycetidae</taxon>
        <taxon>Eurotiales</taxon>
        <taxon>Aspergillaceae</taxon>
        <taxon>Penicillium</taxon>
    </lineage>
</organism>
<dbReference type="STRING" id="416450.A0A1V6PPM1"/>
<gene>
    <name evidence="3" type="ORF">PENANT_c070G08062</name>
</gene>
<dbReference type="SUPFAM" id="SSF53098">
    <property type="entry name" value="Ribonuclease H-like"/>
    <property type="match status" value="1"/>
</dbReference>
<dbReference type="PROSITE" id="PS50879">
    <property type="entry name" value="RNASE_H_1"/>
    <property type="match status" value="1"/>
</dbReference>
<dbReference type="CDD" id="cd01650">
    <property type="entry name" value="RT_nLTR_like"/>
    <property type="match status" value="1"/>
</dbReference>